<dbReference type="Proteomes" id="UP000004664">
    <property type="component" value="Unassembled WGS sequence"/>
</dbReference>
<evidence type="ECO:0000313" key="1">
    <source>
        <dbReference type="EMBL" id="EGW22606.1"/>
    </source>
</evidence>
<keyword evidence="2" id="KW-1185">Reference proteome</keyword>
<accession>G3ITT5</accession>
<gene>
    <name evidence="1" type="ORF">Mettu_1421</name>
</gene>
<proteinExistence type="predicted"/>
<dbReference type="EMBL" id="JH109152">
    <property type="protein sequence ID" value="EGW22606.1"/>
    <property type="molecule type" value="Genomic_DNA"/>
</dbReference>
<organism evidence="1 2">
    <name type="scientific">Methylobacter tundripaludum (strain ATCC BAA-1195 / DSM 17260 / SV96)</name>
    <dbReference type="NCBI Taxonomy" id="697282"/>
    <lineage>
        <taxon>Bacteria</taxon>
        <taxon>Pseudomonadati</taxon>
        <taxon>Pseudomonadota</taxon>
        <taxon>Gammaproteobacteria</taxon>
        <taxon>Methylococcales</taxon>
        <taxon>Methylococcaceae</taxon>
        <taxon>Methylobacter</taxon>
    </lineage>
</organism>
<name>G3ITT5_METTV</name>
<dbReference type="STRING" id="697282.Mettu_1421"/>
<sequence>MKPAYWLKIAVASHYIQAASDQTDSPRRHEEHEEIELRTLRVFVVIIF</sequence>
<evidence type="ECO:0000313" key="2">
    <source>
        <dbReference type="Proteomes" id="UP000004664"/>
    </source>
</evidence>
<protein>
    <submittedName>
        <fullName evidence="1">Uncharacterized protein</fullName>
    </submittedName>
</protein>
<reference evidence="1 2" key="1">
    <citation type="submission" date="2011-06" db="EMBL/GenBank/DDBJ databases">
        <title>Genomic sequence of Methylobacter tundripaludum SV96.</title>
        <authorList>
            <consortium name="US DOE Joint Genome Institute"/>
            <person name="Lucas S."/>
            <person name="Han J."/>
            <person name="Lapidus A."/>
            <person name="Cheng J.-F."/>
            <person name="Goodwin L."/>
            <person name="Pitluck S."/>
            <person name="Held B."/>
            <person name="Detter J.C."/>
            <person name="Han C."/>
            <person name="Tapia R."/>
            <person name="Land M."/>
            <person name="Hauser L."/>
            <person name="Kyrpides N."/>
            <person name="Ivanova N."/>
            <person name="Ovchinnikova G."/>
            <person name="Pagani I."/>
            <person name="Klotz M.G."/>
            <person name="Dispirito A.A."/>
            <person name="Murrell J.C."/>
            <person name="Dunfield P."/>
            <person name="Kalyuzhnaya M.G."/>
            <person name="Svenning M."/>
            <person name="Trotsenko Y.A."/>
            <person name="Stein L.Y."/>
            <person name="Woyke T."/>
        </authorList>
    </citation>
    <scope>NUCLEOTIDE SEQUENCE [LARGE SCALE GENOMIC DNA]</scope>
    <source>
        <strain evidence="2">ATCC BAA-1195 / DSM 17260 / SV96</strain>
    </source>
</reference>
<dbReference type="HOGENOM" id="CLU_3154804_0_0_6"/>
<dbReference type="AlphaFoldDB" id="G3ITT5"/>